<evidence type="ECO:0000313" key="23">
    <source>
        <dbReference type="WBParaSite" id="ACAC_0000242601-mRNA-1"/>
    </source>
</evidence>
<keyword evidence="7 20" id="KW-0812">Transmembrane</keyword>
<keyword evidence="14" id="KW-0496">Mitochondrion</keyword>
<evidence type="ECO:0000256" key="17">
    <source>
        <dbReference type="ARBA" id="ARBA00031681"/>
    </source>
</evidence>
<evidence type="ECO:0000256" key="5">
    <source>
        <dbReference type="ARBA" id="ARBA00022617"/>
    </source>
</evidence>
<dbReference type="Pfam" id="PF00033">
    <property type="entry name" value="Cytochrome_B"/>
    <property type="match status" value="1"/>
</dbReference>
<evidence type="ECO:0000256" key="11">
    <source>
        <dbReference type="ARBA" id="ARBA00022989"/>
    </source>
</evidence>
<dbReference type="InterPro" id="IPR027387">
    <property type="entry name" value="Cytb/b6-like_sf"/>
</dbReference>
<dbReference type="STRING" id="6313.A0A0K0CXU4"/>
<dbReference type="GO" id="GO:0006122">
    <property type="term" value="P:mitochondrial electron transport, ubiquinol to cytochrome c"/>
    <property type="evidence" value="ECO:0007669"/>
    <property type="project" value="TreeGrafter"/>
</dbReference>
<evidence type="ECO:0000256" key="14">
    <source>
        <dbReference type="ARBA" id="ARBA00023128"/>
    </source>
</evidence>
<evidence type="ECO:0000256" key="2">
    <source>
        <dbReference type="ARBA" id="ARBA00004448"/>
    </source>
</evidence>
<keyword evidence="12" id="KW-0408">Iron</keyword>
<evidence type="ECO:0000256" key="4">
    <source>
        <dbReference type="ARBA" id="ARBA00022448"/>
    </source>
</evidence>
<keyword evidence="13" id="KW-0830">Ubiquinone</keyword>
<evidence type="ECO:0000256" key="10">
    <source>
        <dbReference type="ARBA" id="ARBA00022982"/>
    </source>
</evidence>
<reference evidence="23" key="2">
    <citation type="submission" date="2017-02" db="UniProtKB">
        <authorList>
            <consortium name="WormBaseParasite"/>
        </authorList>
    </citation>
    <scope>IDENTIFICATION</scope>
</reference>
<evidence type="ECO:0000256" key="19">
    <source>
        <dbReference type="ARBA" id="ARBA00032818"/>
    </source>
</evidence>
<dbReference type="PANTHER" id="PTHR19271:SF16">
    <property type="entry name" value="CYTOCHROME B"/>
    <property type="match status" value="1"/>
</dbReference>
<comment type="function">
    <text evidence="1">Component of the ubiquinol-cytochrome c reductase complex (complex III or cytochrome b-c1 complex) that is part of the mitochondrial respiratory chain. The b-c1 complex mediates electron transfer from ubiquinol to cytochrome c. Contributes to the generation of a proton gradient across the mitochondrial membrane that is then used for ATP synthesis.</text>
</comment>
<keyword evidence="15 20" id="KW-0472">Membrane</keyword>
<accession>A0A0K0CXU4</accession>
<dbReference type="InterPro" id="IPR005797">
    <property type="entry name" value="Cyt_b/b6_N"/>
</dbReference>
<evidence type="ECO:0000256" key="7">
    <source>
        <dbReference type="ARBA" id="ARBA00022692"/>
    </source>
</evidence>
<organism evidence="22 23">
    <name type="scientific">Angiostrongylus cantonensis</name>
    <name type="common">Rat lungworm</name>
    <dbReference type="NCBI Taxonomy" id="6313"/>
    <lineage>
        <taxon>Eukaryota</taxon>
        <taxon>Metazoa</taxon>
        <taxon>Ecdysozoa</taxon>
        <taxon>Nematoda</taxon>
        <taxon>Chromadorea</taxon>
        <taxon>Rhabditida</taxon>
        <taxon>Rhabditina</taxon>
        <taxon>Rhabditomorpha</taxon>
        <taxon>Strongyloidea</taxon>
        <taxon>Metastrongylidae</taxon>
        <taxon>Angiostrongylus</taxon>
    </lineage>
</organism>
<reference evidence="22" key="1">
    <citation type="submission" date="2012-09" db="EMBL/GenBank/DDBJ databases">
        <authorList>
            <person name="Martin A.A."/>
        </authorList>
    </citation>
    <scope>NUCLEOTIDE SEQUENCE</scope>
</reference>
<evidence type="ECO:0000256" key="16">
    <source>
        <dbReference type="ARBA" id="ARBA00029812"/>
    </source>
</evidence>
<evidence type="ECO:0000256" key="6">
    <source>
        <dbReference type="ARBA" id="ARBA00022660"/>
    </source>
</evidence>
<keyword evidence="4" id="KW-0813">Transport</keyword>
<keyword evidence="5" id="KW-0349">Heme</keyword>
<keyword evidence="22" id="KW-1185">Reference proteome</keyword>
<evidence type="ECO:0000256" key="9">
    <source>
        <dbReference type="ARBA" id="ARBA00022792"/>
    </source>
</evidence>
<name>A0A0K0CXU4_ANGCA</name>
<keyword evidence="8" id="KW-0479">Metal-binding</keyword>
<dbReference type="GO" id="GO:0008121">
    <property type="term" value="F:quinol-cytochrome-c reductase activity"/>
    <property type="evidence" value="ECO:0007669"/>
    <property type="project" value="TreeGrafter"/>
</dbReference>
<evidence type="ECO:0000256" key="3">
    <source>
        <dbReference type="ARBA" id="ARBA00013531"/>
    </source>
</evidence>
<keyword evidence="9" id="KW-0999">Mitochondrion inner membrane</keyword>
<evidence type="ECO:0000256" key="15">
    <source>
        <dbReference type="ARBA" id="ARBA00023136"/>
    </source>
</evidence>
<dbReference type="WBParaSite" id="ACAC_0000242601-mRNA-1">
    <property type="protein sequence ID" value="ACAC_0000242601-mRNA-1"/>
    <property type="gene ID" value="ACAC_0000242601"/>
</dbReference>
<dbReference type="PROSITE" id="PS51002">
    <property type="entry name" value="CYTB_NTER"/>
    <property type="match status" value="1"/>
</dbReference>
<dbReference type="PANTHER" id="PTHR19271">
    <property type="entry name" value="CYTOCHROME B"/>
    <property type="match status" value="1"/>
</dbReference>
<evidence type="ECO:0000256" key="8">
    <source>
        <dbReference type="ARBA" id="ARBA00022723"/>
    </source>
</evidence>
<evidence type="ECO:0000256" key="1">
    <source>
        <dbReference type="ARBA" id="ARBA00002566"/>
    </source>
</evidence>
<keyword evidence="10" id="KW-0249">Electron transport</keyword>
<evidence type="ECO:0000256" key="13">
    <source>
        <dbReference type="ARBA" id="ARBA00023075"/>
    </source>
</evidence>
<keyword evidence="6" id="KW-0679">Respiratory chain</keyword>
<dbReference type="InterPro" id="IPR016174">
    <property type="entry name" value="Di-haem_cyt_TM"/>
</dbReference>
<feature type="domain" description="Cytochrome b/b6 N-terminal region profile" evidence="21">
    <location>
        <begin position="1"/>
        <end position="160"/>
    </location>
</feature>
<dbReference type="GO" id="GO:0005743">
    <property type="term" value="C:mitochondrial inner membrane"/>
    <property type="evidence" value="ECO:0007669"/>
    <property type="project" value="UniProtKB-SubCell"/>
</dbReference>
<feature type="transmembrane region" description="Helical" evidence="20">
    <location>
        <begin position="33"/>
        <end position="57"/>
    </location>
</feature>
<dbReference type="AlphaFoldDB" id="A0A0K0CXU4"/>
<dbReference type="SUPFAM" id="SSF81342">
    <property type="entry name" value="Transmembrane di-heme cytochromes"/>
    <property type="match status" value="1"/>
</dbReference>
<dbReference type="Proteomes" id="UP000035642">
    <property type="component" value="Unassembled WGS sequence"/>
</dbReference>
<evidence type="ECO:0000313" key="22">
    <source>
        <dbReference type="Proteomes" id="UP000035642"/>
    </source>
</evidence>
<evidence type="ECO:0000256" key="12">
    <source>
        <dbReference type="ARBA" id="ARBA00023004"/>
    </source>
</evidence>
<comment type="subcellular location">
    <subcellularLocation>
        <location evidence="2">Mitochondrion inner membrane</location>
        <topology evidence="2">Multi-pass membrane protein</topology>
    </subcellularLocation>
</comment>
<evidence type="ECO:0000256" key="18">
    <source>
        <dbReference type="ARBA" id="ARBA00032600"/>
    </source>
</evidence>
<feature type="transmembrane region" description="Helical" evidence="20">
    <location>
        <begin position="95"/>
        <end position="117"/>
    </location>
</feature>
<dbReference type="GO" id="GO:0016491">
    <property type="term" value="F:oxidoreductase activity"/>
    <property type="evidence" value="ECO:0007669"/>
    <property type="project" value="InterPro"/>
</dbReference>
<proteinExistence type="predicted"/>
<sequence>MKRMLNRQNFKSFFSSLVVTLPRRKRLTLGCNYGRMLGIILYVADGLVVFSSVQYIISDVNLGWLFRIFHFNGASLFFIFLYLHIFKVSYRLKKVWGTGLLIFLLIMMEAYMGYVLVWAQIRFWAAVVITRSVDCDVNLKRFWGNKVNFKVFFALHFLLP</sequence>
<feature type="transmembrane region" description="Helical" evidence="20">
    <location>
        <begin position="63"/>
        <end position="83"/>
    </location>
</feature>
<dbReference type="GO" id="GO:0046872">
    <property type="term" value="F:metal ion binding"/>
    <property type="evidence" value="ECO:0007669"/>
    <property type="project" value="UniProtKB-KW"/>
</dbReference>
<evidence type="ECO:0000259" key="21">
    <source>
        <dbReference type="PROSITE" id="PS51002"/>
    </source>
</evidence>
<dbReference type="Gene3D" id="1.20.810.10">
    <property type="entry name" value="Cytochrome Bc1 Complex, Chain C"/>
    <property type="match status" value="1"/>
</dbReference>
<evidence type="ECO:0000256" key="20">
    <source>
        <dbReference type="SAM" id="Phobius"/>
    </source>
</evidence>
<keyword evidence="11 20" id="KW-1133">Transmembrane helix</keyword>
<protein>
    <recommendedName>
        <fullName evidence="3">Cytochrome b</fullName>
    </recommendedName>
    <alternativeName>
        <fullName evidence="17">Complex III subunit 3</fullName>
    </alternativeName>
    <alternativeName>
        <fullName evidence="18">Complex III subunit III</fullName>
    </alternativeName>
    <alternativeName>
        <fullName evidence="16">Cytochrome b-c1 complex subunit 3</fullName>
    </alternativeName>
    <alternativeName>
        <fullName evidence="19">Ubiquinol-cytochrome-c reductase complex cytochrome b subunit</fullName>
    </alternativeName>
</protein>